<dbReference type="KEGG" id="bcom:BAUCODRAFT_348266"/>
<keyword evidence="2" id="KW-1185">Reference proteome</keyword>
<name>M2N6M3_BAUPA</name>
<dbReference type="AlphaFoldDB" id="M2N6M3"/>
<dbReference type="InterPro" id="IPR036397">
    <property type="entry name" value="RNaseH_sf"/>
</dbReference>
<protein>
    <recommendedName>
        <fullName evidence="3">Tc1-like transposase DDE domain-containing protein</fullName>
    </recommendedName>
</protein>
<gene>
    <name evidence="1" type="ORF">BAUCODRAFT_348266</name>
</gene>
<organism evidence="1 2">
    <name type="scientific">Baudoinia panamericana (strain UAMH 10762)</name>
    <name type="common">Angels' share fungus</name>
    <name type="synonym">Baudoinia compniacensis (strain UAMH 10762)</name>
    <dbReference type="NCBI Taxonomy" id="717646"/>
    <lineage>
        <taxon>Eukaryota</taxon>
        <taxon>Fungi</taxon>
        <taxon>Dikarya</taxon>
        <taxon>Ascomycota</taxon>
        <taxon>Pezizomycotina</taxon>
        <taxon>Dothideomycetes</taxon>
        <taxon>Dothideomycetidae</taxon>
        <taxon>Mycosphaerellales</taxon>
        <taxon>Teratosphaeriaceae</taxon>
        <taxon>Baudoinia</taxon>
    </lineage>
</organism>
<sequence>MVGYGWKSSLVFYDSNESVNTELQAVVREKLQLEAEPAIVENTLEEERKLIGEHTGCKHRCKHPEHYKHLCCKAGHKKKAAGNLNRLQYTCWILNNHIEPTLRSIHTRRNKLILLKDNDASYGIGASTSLPALFKDFLKRTYEFDVLANAARSPDLNVIKNVWRMIKSRLKECKVTSTEEMKATIIHIWEKEIEQSSIDRIIDTMQERL</sequence>
<accession>M2N6M3</accession>
<dbReference type="eggNOG" id="ENOG502SN0Q">
    <property type="taxonomic scope" value="Eukaryota"/>
</dbReference>
<dbReference type="OrthoDB" id="5410741at2759"/>
<dbReference type="EMBL" id="KB445551">
    <property type="protein sequence ID" value="EMC99733.1"/>
    <property type="molecule type" value="Genomic_DNA"/>
</dbReference>
<evidence type="ECO:0000313" key="2">
    <source>
        <dbReference type="Proteomes" id="UP000011761"/>
    </source>
</evidence>
<dbReference type="Proteomes" id="UP000011761">
    <property type="component" value="Unassembled WGS sequence"/>
</dbReference>
<evidence type="ECO:0000313" key="1">
    <source>
        <dbReference type="EMBL" id="EMC99733.1"/>
    </source>
</evidence>
<reference evidence="1 2" key="1">
    <citation type="journal article" date="2012" name="PLoS Pathog.">
        <title>Diverse lifestyles and strategies of plant pathogenesis encoded in the genomes of eighteen Dothideomycetes fungi.</title>
        <authorList>
            <person name="Ohm R.A."/>
            <person name="Feau N."/>
            <person name="Henrissat B."/>
            <person name="Schoch C.L."/>
            <person name="Horwitz B.A."/>
            <person name="Barry K.W."/>
            <person name="Condon B.J."/>
            <person name="Copeland A.C."/>
            <person name="Dhillon B."/>
            <person name="Glaser F."/>
            <person name="Hesse C.N."/>
            <person name="Kosti I."/>
            <person name="LaButti K."/>
            <person name="Lindquist E.A."/>
            <person name="Lucas S."/>
            <person name="Salamov A.A."/>
            <person name="Bradshaw R.E."/>
            <person name="Ciuffetti L."/>
            <person name="Hamelin R.C."/>
            <person name="Kema G.H.J."/>
            <person name="Lawrence C."/>
            <person name="Scott J.A."/>
            <person name="Spatafora J.W."/>
            <person name="Turgeon B.G."/>
            <person name="de Wit P.J.G.M."/>
            <person name="Zhong S."/>
            <person name="Goodwin S.B."/>
            <person name="Grigoriev I.V."/>
        </authorList>
    </citation>
    <scope>NUCLEOTIDE SEQUENCE [LARGE SCALE GENOMIC DNA]</scope>
    <source>
        <strain evidence="1 2">UAMH 10762</strain>
    </source>
</reference>
<dbReference type="HOGENOM" id="CLU_1315193_0_0_1"/>
<dbReference type="Gene3D" id="3.30.420.10">
    <property type="entry name" value="Ribonuclease H-like superfamily/Ribonuclease H"/>
    <property type="match status" value="1"/>
</dbReference>
<dbReference type="GO" id="GO:0003676">
    <property type="term" value="F:nucleic acid binding"/>
    <property type="evidence" value="ECO:0007669"/>
    <property type="project" value="InterPro"/>
</dbReference>
<evidence type="ECO:0008006" key="3">
    <source>
        <dbReference type="Google" id="ProtNLM"/>
    </source>
</evidence>
<dbReference type="RefSeq" id="XP_007673306.1">
    <property type="nucleotide sequence ID" value="XM_007675116.1"/>
</dbReference>
<dbReference type="GeneID" id="19112528"/>
<proteinExistence type="predicted"/>